<dbReference type="Gene3D" id="3.40.50.2000">
    <property type="entry name" value="Glycogen Phosphorylase B"/>
    <property type="match status" value="1"/>
</dbReference>
<protein>
    <submittedName>
        <fullName evidence="1">Unannotated protein</fullName>
    </submittedName>
</protein>
<gene>
    <name evidence="1" type="ORF">UFOPK1726_00182</name>
</gene>
<dbReference type="AlphaFoldDB" id="A0A6J6E0K5"/>
<evidence type="ECO:0000313" key="1">
    <source>
        <dbReference type="EMBL" id="CAB4569296.1"/>
    </source>
</evidence>
<organism evidence="1">
    <name type="scientific">freshwater metagenome</name>
    <dbReference type="NCBI Taxonomy" id="449393"/>
    <lineage>
        <taxon>unclassified sequences</taxon>
        <taxon>metagenomes</taxon>
        <taxon>ecological metagenomes</taxon>
    </lineage>
</organism>
<sequence>MRLHRFELSRPWPETINGAAVDQLVCVSKPYADLTLAKTSVPKNRVVIVPNWVDVTDLNRPKFDDAQFTIGLIGAAPMRKRPDLAIKILAELRKSDPRFKLVIKSKLPWQMPWVWRDETERVAFREMFEEIERSELLRGSIIFDDYGADVANWLRRVGWVLSTSDDESFHLAPAEGAASGAVPVILPWPGSDQIYDAKWIHADVTAAANFILEATARGNWRELGNQAQTEISQRYGLAEVNNSWTKLLTEDLPSANS</sequence>
<proteinExistence type="predicted"/>
<name>A0A6J6E0K5_9ZZZZ</name>
<reference evidence="1" key="1">
    <citation type="submission" date="2020-05" db="EMBL/GenBank/DDBJ databases">
        <authorList>
            <person name="Chiriac C."/>
            <person name="Salcher M."/>
            <person name="Ghai R."/>
            <person name="Kavagutti S V."/>
        </authorList>
    </citation>
    <scope>NUCLEOTIDE SEQUENCE</scope>
</reference>
<dbReference type="EMBL" id="CAEZTT010000009">
    <property type="protein sequence ID" value="CAB4569296.1"/>
    <property type="molecule type" value="Genomic_DNA"/>
</dbReference>
<dbReference type="SUPFAM" id="SSF53756">
    <property type="entry name" value="UDP-Glycosyltransferase/glycogen phosphorylase"/>
    <property type="match status" value="1"/>
</dbReference>
<accession>A0A6J6E0K5</accession>